<dbReference type="SFLD" id="SFLDS00003">
    <property type="entry name" value="Haloacid_Dehalogenase"/>
    <property type="match status" value="1"/>
</dbReference>
<dbReference type="Pfam" id="PF08282">
    <property type="entry name" value="Hydrolase_3"/>
    <property type="match status" value="2"/>
</dbReference>
<dbReference type="InterPro" id="IPR036412">
    <property type="entry name" value="HAD-like_sf"/>
</dbReference>
<dbReference type="SUPFAM" id="SSF56784">
    <property type="entry name" value="HAD-like"/>
    <property type="match status" value="1"/>
</dbReference>
<dbReference type="AlphaFoldDB" id="A0A250B876"/>
<dbReference type="GO" id="GO:0050531">
    <property type="term" value="F:mannosyl-3-phosphoglycerate phosphatase activity"/>
    <property type="evidence" value="ECO:0007669"/>
    <property type="project" value="InterPro"/>
</dbReference>
<dbReference type="EMBL" id="CP014136">
    <property type="protein sequence ID" value="ATA22142.1"/>
    <property type="molecule type" value="Genomic_DNA"/>
</dbReference>
<organism evidence="4 5">
    <name type="scientific">Gibbsiella quercinecans</name>
    <dbReference type="NCBI Taxonomy" id="929813"/>
    <lineage>
        <taxon>Bacteria</taxon>
        <taxon>Pseudomonadati</taxon>
        <taxon>Pseudomonadota</taxon>
        <taxon>Gammaproteobacteria</taxon>
        <taxon>Enterobacterales</taxon>
        <taxon>Yersiniaceae</taxon>
        <taxon>Gibbsiella</taxon>
    </lineage>
</organism>
<dbReference type="Proteomes" id="UP000217182">
    <property type="component" value="Chromosome"/>
</dbReference>
<proteinExistence type="predicted"/>
<dbReference type="GO" id="GO:0005829">
    <property type="term" value="C:cytosol"/>
    <property type="evidence" value="ECO:0007669"/>
    <property type="project" value="TreeGrafter"/>
</dbReference>
<gene>
    <name evidence="4" type="ORF">AWC35_23985</name>
</gene>
<dbReference type="GO" id="GO:0000287">
    <property type="term" value="F:magnesium ion binding"/>
    <property type="evidence" value="ECO:0007669"/>
    <property type="project" value="TreeGrafter"/>
</dbReference>
<dbReference type="PANTHER" id="PTHR10000">
    <property type="entry name" value="PHOSPHOSERINE PHOSPHATASE"/>
    <property type="match status" value="1"/>
</dbReference>
<accession>A0A250B876</accession>
<keyword evidence="5" id="KW-1185">Reference proteome</keyword>
<name>A0A250B876_9GAMM</name>
<keyword evidence="3" id="KW-0460">Magnesium</keyword>
<evidence type="ECO:0000256" key="1">
    <source>
        <dbReference type="ARBA" id="ARBA00022723"/>
    </source>
</evidence>
<dbReference type="InterPro" id="IPR023214">
    <property type="entry name" value="HAD_sf"/>
</dbReference>
<dbReference type="NCBIfam" id="TIGR01484">
    <property type="entry name" value="HAD-SF-IIB"/>
    <property type="match status" value="1"/>
</dbReference>
<keyword evidence="2" id="KW-0378">Hydrolase</keyword>
<dbReference type="KEGG" id="gqu:AWC35_23985"/>
<dbReference type="RefSeq" id="WP_095848734.1">
    <property type="nucleotide sequence ID" value="NZ_CP014136.1"/>
</dbReference>
<dbReference type="NCBIfam" id="NF002976">
    <property type="entry name" value="PRK03669.1"/>
    <property type="match status" value="1"/>
</dbReference>
<dbReference type="Gene3D" id="3.30.980.20">
    <property type="entry name" value="Putative mannosyl-3-phosphoglycerate phosphatase, domain 2"/>
    <property type="match status" value="1"/>
</dbReference>
<evidence type="ECO:0000313" key="4">
    <source>
        <dbReference type="EMBL" id="ATA22142.1"/>
    </source>
</evidence>
<dbReference type="InterPro" id="IPR006379">
    <property type="entry name" value="HAD-SF_hydro_IIB"/>
</dbReference>
<dbReference type="NCBIfam" id="TIGR01486">
    <property type="entry name" value="HAD-SF-IIB-MPGP"/>
    <property type="match status" value="1"/>
</dbReference>
<evidence type="ECO:0000313" key="5">
    <source>
        <dbReference type="Proteomes" id="UP000217182"/>
    </source>
</evidence>
<evidence type="ECO:0000256" key="2">
    <source>
        <dbReference type="ARBA" id="ARBA00022801"/>
    </source>
</evidence>
<sequence>MLKLSPNLLLFSDLDGSLLDHHSYRWDAAQPWLDRLAQHQVPLIIATSKTAAEVGLLQQQLKLTHLPFIAENGAQIVFPADWQETDKVFSADYATLRATLAELRASRQFTFEGFADVDDATVAAWTGLPLADAQRARQRAGSEPLRWLGNDTQLTVFSSQLAQHGLTLTQGGRFYHVMGENVSKGHAARWLTEYYQRRRQQPVITLCLGDGPNDIPLLSTADYAVAIRGQQDTAIDFPSDFAGQLYRTHQAGPQGWSEGLDHFLEKQP</sequence>
<reference evidence="4 5" key="1">
    <citation type="submission" date="2016-01" db="EMBL/GenBank/DDBJ databases">
        <authorList>
            <person name="Oliw E.H."/>
        </authorList>
    </citation>
    <scope>NUCLEOTIDE SEQUENCE [LARGE SCALE GENOMIC DNA]</scope>
    <source>
        <strain evidence="4 5">FRB97</strain>
    </source>
</reference>
<dbReference type="SFLD" id="SFLDG01142">
    <property type="entry name" value="C2.B.2:_Mannosyl-3-phosphoglyc"/>
    <property type="match status" value="1"/>
</dbReference>
<dbReference type="Gene3D" id="3.40.50.1000">
    <property type="entry name" value="HAD superfamily/HAD-like"/>
    <property type="match status" value="1"/>
</dbReference>
<dbReference type="OrthoDB" id="193379at2"/>
<dbReference type="SFLD" id="SFLDG01140">
    <property type="entry name" value="C2.B:_Phosphomannomutase_and_P"/>
    <property type="match status" value="1"/>
</dbReference>
<protein>
    <submittedName>
        <fullName evidence="4">Mannosyl-3-phosphoglycerate phosphatase</fullName>
    </submittedName>
</protein>
<keyword evidence="1" id="KW-0479">Metal-binding</keyword>
<dbReference type="GO" id="GO:0051479">
    <property type="term" value="P:mannosylglycerate biosynthetic process"/>
    <property type="evidence" value="ECO:0007669"/>
    <property type="project" value="InterPro"/>
</dbReference>
<evidence type="ECO:0000256" key="3">
    <source>
        <dbReference type="ARBA" id="ARBA00022842"/>
    </source>
</evidence>
<dbReference type="InterPro" id="IPR006381">
    <property type="entry name" value="HAD-SF-IIB-MPGP"/>
</dbReference>
<dbReference type="PANTHER" id="PTHR10000:SF8">
    <property type="entry name" value="HAD SUPERFAMILY HYDROLASE-LIKE, TYPE 3"/>
    <property type="match status" value="1"/>
</dbReference>